<keyword evidence="3" id="KW-1185">Reference proteome</keyword>
<dbReference type="AlphaFoldDB" id="A0A4Q0A107"/>
<dbReference type="InterPro" id="IPR002921">
    <property type="entry name" value="Fungal_lipase-type"/>
</dbReference>
<name>A0A4Q0A107_9FUNG</name>
<keyword evidence="2" id="KW-0378">Hydrolase</keyword>
<dbReference type="Gene3D" id="3.40.50.1820">
    <property type="entry name" value="alpha/beta hydrolase"/>
    <property type="match status" value="1"/>
</dbReference>
<reference evidence="3" key="1">
    <citation type="journal article" date="2018" name="Nat. Microbiol.">
        <title>Leveraging single-cell genomics to expand the fungal tree of life.</title>
        <authorList>
            <person name="Ahrendt S.R."/>
            <person name="Quandt C.A."/>
            <person name="Ciobanu D."/>
            <person name="Clum A."/>
            <person name="Salamov A."/>
            <person name="Andreopoulos B."/>
            <person name="Cheng J.F."/>
            <person name="Woyke T."/>
            <person name="Pelin A."/>
            <person name="Henrissat B."/>
            <person name="Reynolds N.K."/>
            <person name="Benny G.L."/>
            <person name="Smith M.E."/>
            <person name="James T.Y."/>
            <person name="Grigoriev I.V."/>
        </authorList>
    </citation>
    <scope>NUCLEOTIDE SEQUENCE [LARGE SCALE GENOMIC DNA]</scope>
    <source>
        <strain evidence="3">RSA 468</strain>
    </source>
</reference>
<evidence type="ECO:0000313" key="2">
    <source>
        <dbReference type="EMBL" id="RKP39786.1"/>
    </source>
</evidence>
<accession>A0A4Q0A107</accession>
<dbReference type="GO" id="GO:0006629">
    <property type="term" value="P:lipid metabolic process"/>
    <property type="evidence" value="ECO:0007669"/>
    <property type="project" value="InterPro"/>
</dbReference>
<proteinExistence type="predicted"/>
<dbReference type="STRING" id="215637.A0A4Q0A107"/>
<dbReference type="Pfam" id="PF01764">
    <property type="entry name" value="Lipase_3"/>
    <property type="match status" value="1"/>
</dbReference>
<dbReference type="SUPFAM" id="SSF53474">
    <property type="entry name" value="alpha/beta-Hydrolases"/>
    <property type="match status" value="1"/>
</dbReference>
<dbReference type="EMBL" id="ML002244">
    <property type="protein sequence ID" value="RKP39786.1"/>
    <property type="molecule type" value="Genomic_DNA"/>
</dbReference>
<dbReference type="GO" id="GO:0016787">
    <property type="term" value="F:hydrolase activity"/>
    <property type="evidence" value="ECO:0007669"/>
    <property type="project" value="UniProtKB-KW"/>
</dbReference>
<evidence type="ECO:0000259" key="1">
    <source>
        <dbReference type="Pfam" id="PF01764"/>
    </source>
</evidence>
<feature type="domain" description="Fungal lipase-type" evidence="1">
    <location>
        <begin position="45"/>
        <end position="176"/>
    </location>
</feature>
<dbReference type="PANTHER" id="PTHR45856:SF11">
    <property type="entry name" value="FUNGAL LIPASE-LIKE DOMAIN-CONTAINING PROTEIN"/>
    <property type="match status" value="1"/>
</dbReference>
<dbReference type="Proteomes" id="UP000268162">
    <property type="component" value="Unassembled WGS sequence"/>
</dbReference>
<sequence>MGHKDILLKGKGTSGAQLEYVFMYPKEPAINGYISTDAKAKTITIAFKGTDTSSDLLTALHVTLTSWPANTASKVYSGALNGYQTHGPAIVAEHKKLAAQHPEYRSVITGHSLGALHATLYAFDNYGTMGSAPWEVITFAAPKVGNDEFRRLWQAKGIPTARVVNPLDIVVHWPFWGNEFCHVSPPVLIDEKTQDTFRCTFDSTPDAPEICQSQSKIPGINLKEHGEFWGNDGTQLGPKN</sequence>
<evidence type="ECO:0000313" key="3">
    <source>
        <dbReference type="Proteomes" id="UP000268162"/>
    </source>
</evidence>
<protein>
    <submittedName>
        <fullName evidence="2">Alpha/Beta hydrolase protein</fullName>
    </submittedName>
</protein>
<dbReference type="CDD" id="cd00519">
    <property type="entry name" value="Lipase_3"/>
    <property type="match status" value="1"/>
</dbReference>
<dbReference type="InterPro" id="IPR029058">
    <property type="entry name" value="AB_hydrolase_fold"/>
</dbReference>
<dbReference type="PANTHER" id="PTHR45856">
    <property type="entry name" value="ALPHA/BETA-HYDROLASES SUPERFAMILY PROTEIN"/>
    <property type="match status" value="1"/>
</dbReference>
<dbReference type="InterPro" id="IPR051218">
    <property type="entry name" value="Sec_MonoDiacylglyc_Lipase"/>
</dbReference>
<gene>
    <name evidence="2" type="ORF">BJ085DRAFT_33874</name>
</gene>
<organism evidence="2 3">
    <name type="scientific">Dimargaris cristalligena</name>
    <dbReference type="NCBI Taxonomy" id="215637"/>
    <lineage>
        <taxon>Eukaryota</taxon>
        <taxon>Fungi</taxon>
        <taxon>Fungi incertae sedis</taxon>
        <taxon>Zoopagomycota</taxon>
        <taxon>Kickxellomycotina</taxon>
        <taxon>Dimargaritomycetes</taxon>
        <taxon>Dimargaritales</taxon>
        <taxon>Dimargaritaceae</taxon>
        <taxon>Dimargaris</taxon>
    </lineage>
</organism>